<dbReference type="Proteomes" id="UP000618579">
    <property type="component" value="Unassembled WGS sequence"/>
</dbReference>
<feature type="transmembrane region" description="Helical" evidence="7">
    <location>
        <begin position="241"/>
        <end position="262"/>
    </location>
</feature>
<evidence type="ECO:0000313" key="9">
    <source>
        <dbReference type="EMBL" id="NOV01991.1"/>
    </source>
</evidence>
<feature type="domain" description="ABC transmembrane type-1" evidence="8">
    <location>
        <begin position="95"/>
        <end position="308"/>
    </location>
</feature>
<accession>A0ABX1ZQA1</accession>
<comment type="subcellular location">
    <subcellularLocation>
        <location evidence="1 7">Cell membrane</location>
        <topology evidence="1 7">Multi-pass membrane protein</topology>
    </subcellularLocation>
</comment>
<evidence type="ECO:0000313" key="10">
    <source>
        <dbReference type="Proteomes" id="UP000618579"/>
    </source>
</evidence>
<comment type="caution">
    <text evidence="9">The sequence shown here is derived from an EMBL/GenBank/DDBJ whole genome shotgun (WGS) entry which is preliminary data.</text>
</comment>
<reference evidence="9 10" key="1">
    <citation type="submission" date="2019-10" db="EMBL/GenBank/DDBJ databases">
        <title>Description of Paenibacillus pedi sp. nov.</title>
        <authorList>
            <person name="Carlier A."/>
            <person name="Qi S."/>
        </authorList>
    </citation>
    <scope>NUCLEOTIDE SEQUENCE [LARGE SCALE GENOMIC DNA]</scope>
    <source>
        <strain evidence="9 10">LMG 31457</strain>
    </source>
</reference>
<keyword evidence="3" id="KW-1003">Cell membrane</keyword>
<sequence length="318" mass="35654">MNRNSSVVSIDRPISNDRPISKQRLGSLQRKESLAGLLFVSPMILGVTFLTLIPIIATFLIAFSDWNFIMGLSGFKWVGFSNFQTLIGDVSFLKSMKNNAMFLLTVPIYMGIALLLAILIEKHIYFKSFFKVAFFMPYISSVVAVATVWMVLFNPSTGPVNQFLVSIGINNPPKWIADPSYALPSLMMVSVWISIGFNMIIYIAGLQDIPKDLYEAADIDGANGWVKFQRITLPLLSPTSFFLLVSGIIATFKVFDLIAVLTRGGPMRATSMMVWDMYEMAFVNLKIGYASSMASVLFFCVLLITILQWFGQKKWVNY</sequence>
<name>A0ABX1ZQA1_9BACL</name>
<keyword evidence="10" id="KW-1185">Reference proteome</keyword>
<dbReference type="Gene3D" id="1.10.3720.10">
    <property type="entry name" value="MetI-like"/>
    <property type="match status" value="1"/>
</dbReference>
<organism evidence="9 10">
    <name type="scientific">Paenibacillus planticolens</name>
    <dbReference type="NCBI Taxonomy" id="2654976"/>
    <lineage>
        <taxon>Bacteria</taxon>
        <taxon>Bacillati</taxon>
        <taxon>Bacillota</taxon>
        <taxon>Bacilli</taxon>
        <taxon>Bacillales</taxon>
        <taxon>Paenibacillaceae</taxon>
        <taxon>Paenibacillus</taxon>
    </lineage>
</organism>
<evidence type="ECO:0000256" key="4">
    <source>
        <dbReference type="ARBA" id="ARBA00022692"/>
    </source>
</evidence>
<dbReference type="CDD" id="cd06261">
    <property type="entry name" value="TM_PBP2"/>
    <property type="match status" value="1"/>
</dbReference>
<feature type="transmembrane region" description="Helical" evidence="7">
    <location>
        <begin position="181"/>
        <end position="204"/>
    </location>
</feature>
<dbReference type="EMBL" id="WHNZ01000041">
    <property type="protein sequence ID" value="NOV01991.1"/>
    <property type="molecule type" value="Genomic_DNA"/>
</dbReference>
<keyword evidence="6 7" id="KW-0472">Membrane</keyword>
<dbReference type="PANTHER" id="PTHR30193">
    <property type="entry name" value="ABC TRANSPORTER PERMEASE PROTEIN"/>
    <property type="match status" value="1"/>
</dbReference>
<evidence type="ECO:0000259" key="8">
    <source>
        <dbReference type="PROSITE" id="PS50928"/>
    </source>
</evidence>
<feature type="transmembrane region" description="Helical" evidence="7">
    <location>
        <begin position="100"/>
        <end position="120"/>
    </location>
</feature>
<keyword evidence="4 7" id="KW-0812">Transmembrane</keyword>
<feature type="transmembrane region" description="Helical" evidence="7">
    <location>
        <begin position="287"/>
        <end position="310"/>
    </location>
</feature>
<evidence type="ECO:0000256" key="1">
    <source>
        <dbReference type="ARBA" id="ARBA00004651"/>
    </source>
</evidence>
<comment type="similarity">
    <text evidence="7">Belongs to the binding-protein-dependent transport system permease family.</text>
</comment>
<evidence type="ECO:0000256" key="6">
    <source>
        <dbReference type="ARBA" id="ARBA00023136"/>
    </source>
</evidence>
<dbReference type="PANTHER" id="PTHR30193:SF37">
    <property type="entry name" value="INNER MEMBRANE ABC TRANSPORTER PERMEASE PROTEIN YCJO"/>
    <property type="match status" value="1"/>
</dbReference>
<dbReference type="RefSeq" id="WP_171684826.1">
    <property type="nucleotide sequence ID" value="NZ_WHNZ01000041.1"/>
</dbReference>
<protein>
    <submittedName>
        <fullName evidence="9">ABC transporter permease subunit</fullName>
    </submittedName>
</protein>
<dbReference type="InterPro" id="IPR051393">
    <property type="entry name" value="ABC_transporter_permease"/>
</dbReference>
<proteinExistence type="inferred from homology"/>
<evidence type="ECO:0000256" key="3">
    <source>
        <dbReference type="ARBA" id="ARBA00022475"/>
    </source>
</evidence>
<dbReference type="InterPro" id="IPR035906">
    <property type="entry name" value="MetI-like_sf"/>
</dbReference>
<evidence type="ECO:0000256" key="7">
    <source>
        <dbReference type="RuleBase" id="RU363032"/>
    </source>
</evidence>
<dbReference type="PROSITE" id="PS50928">
    <property type="entry name" value="ABC_TM1"/>
    <property type="match status" value="1"/>
</dbReference>
<feature type="transmembrane region" description="Helical" evidence="7">
    <location>
        <begin position="132"/>
        <end position="152"/>
    </location>
</feature>
<dbReference type="InterPro" id="IPR000515">
    <property type="entry name" value="MetI-like"/>
</dbReference>
<feature type="transmembrane region" description="Helical" evidence="7">
    <location>
        <begin position="34"/>
        <end position="63"/>
    </location>
</feature>
<dbReference type="Pfam" id="PF00528">
    <property type="entry name" value="BPD_transp_1"/>
    <property type="match status" value="1"/>
</dbReference>
<evidence type="ECO:0000256" key="2">
    <source>
        <dbReference type="ARBA" id="ARBA00022448"/>
    </source>
</evidence>
<keyword evidence="2 7" id="KW-0813">Transport</keyword>
<keyword evidence="5 7" id="KW-1133">Transmembrane helix</keyword>
<evidence type="ECO:0000256" key="5">
    <source>
        <dbReference type="ARBA" id="ARBA00022989"/>
    </source>
</evidence>
<dbReference type="SUPFAM" id="SSF161098">
    <property type="entry name" value="MetI-like"/>
    <property type="match status" value="1"/>
</dbReference>
<gene>
    <name evidence="9" type="ORF">GC097_18455</name>
</gene>